<accession>A0AAP2RDF6</accession>
<dbReference type="AlphaFoldDB" id="A0AAP2RDF6"/>
<sequence length="63" mass="7359">MIHPYVHEPDFLKPYYVFNNTNDSIEITFDVIMVRSKEDKLIPEIGPLNGNFLSIESTRTVIF</sequence>
<name>A0AAP2RDF6_9EURY</name>
<comment type="caution">
    <text evidence="1">The sequence shown here is derived from an EMBL/GenBank/DDBJ whole genome shotgun (WGS) entry which is preliminary data.</text>
</comment>
<dbReference type="Proteomes" id="UP001320159">
    <property type="component" value="Unassembled WGS sequence"/>
</dbReference>
<evidence type="ECO:0000313" key="2">
    <source>
        <dbReference type="Proteomes" id="UP001320159"/>
    </source>
</evidence>
<keyword evidence="2" id="KW-1185">Reference proteome</keyword>
<evidence type="ECO:0000313" key="1">
    <source>
        <dbReference type="EMBL" id="MCD1294197.1"/>
    </source>
</evidence>
<gene>
    <name evidence="1" type="ORF">CUJ83_04205</name>
</gene>
<protein>
    <submittedName>
        <fullName evidence="1">Uncharacterized protein</fullName>
    </submittedName>
</protein>
<organism evidence="1 2">
    <name type="scientific">Methanooceanicella nereidis</name>
    <dbReference type="NCBI Taxonomy" id="2052831"/>
    <lineage>
        <taxon>Archaea</taxon>
        <taxon>Methanobacteriati</taxon>
        <taxon>Methanobacteriota</taxon>
        <taxon>Stenosarchaea group</taxon>
        <taxon>Methanomicrobia</taxon>
        <taxon>Methanocellales</taxon>
        <taxon>Methanocellaceae</taxon>
        <taxon>Methanooceanicella</taxon>
    </lineage>
</organism>
<proteinExistence type="predicted"/>
<reference evidence="1 2" key="1">
    <citation type="submission" date="2017-11" db="EMBL/GenBank/DDBJ databases">
        <title>Isolation and Characterization of Family Methanocellaceae Species from Potential Methane Hydrate Area Offshore Southwestern Taiwan.</title>
        <authorList>
            <person name="Zhang W.-L."/>
            <person name="Chen W.-C."/>
            <person name="Lai M.-C."/>
            <person name="Chen S.-C."/>
        </authorList>
    </citation>
    <scope>NUCLEOTIDE SEQUENCE [LARGE SCALE GENOMIC DNA]</scope>
    <source>
        <strain evidence="1 2">CWC-04</strain>
    </source>
</reference>
<dbReference type="EMBL" id="PGCK01000003">
    <property type="protein sequence ID" value="MCD1294197.1"/>
    <property type="molecule type" value="Genomic_DNA"/>
</dbReference>